<gene>
    <name evidence="2" type="ORF">G4H13_15495</name>
</gene>
<protein>
    <recommendedName>
        <fullName evidence="1">DUF6879 domain-containing protein</fullName>
    </recommendedName>
</protein>
<sequence>MSQTVPPFAELLARCHHSAIHLETRDTYGVSNEDEDFAAWRAGHRHSPENRDEWWNDFHSAIAEAVGRGVKVRRARVVSEPLSEYIRYEYSCTFQNILAGEEVRWLPRRLASDLLIPGNDLWLFDNDLIRFGLFSGEGAFVGHTLSDDPDVIKNVSEAFESIWSRALPHDRYSI</sequence>
<organism evidence="2 3">
    <name type="scientific">Streptomyces rhizosphaericus</name>
    <dbReference type="NCBI Taxonomy" id="114699"/>
    <lineage>
        <taxon>Bacteria</taxon>
        <taxon>Bacillati</taxon>
        <taxon>Actinomycetota</taxon>
        <taxon>Actinomycetes</taxon>
        <taxon>Kitasatosporales</taxon>
        <taxon>Streptomycetaceae</taxon>
        <taxon>Streptomyces</taxon>
        <taxon>Streptomyces violaceusniger group</taxon>
    </lineage>
</organism>
<reference evidence="2" key="1">
    <citation type="submission" date="2020-02" db="EMBL/GenBank/DDBJ databases">
        <title>A new Streptomyces sp. for controlling soil-borne diseases.</title>
        <authorList>
            <person name="Li X."/>
            <person name="Tian Y."/>
            <person name="Gao K."/>
        </authorList>
    </citation>
    <scope>NUCLEOTIDE SEQUENCE [LARGE SCALE GENOMIC DNA]</scope>
    <source>
        <strain evidence="2">0250</strain>
    </source>
</reference>
<dbReference type="InterPro" id="IPR049244">
    <property type="entry name" value="DUF6879"/>
</dbReference>
<feature type="domain" description="DUF6879" evidence="1">
    <location>
        <begin position="8"/>
        <end position="172"/>
    </location>
</feature>
<keyword evidence="3" id="KW-1185">Reference proteome</keyword>
<dbReference type="AlphaFoldDB" id="A0A6G4AEL1"/>
<name>A0A6G4AEL1_9ACTN</name>
<dbReference type="Pfam" id="PF21806">
    <property type="entry name" value="DUF6879"/>
    <property type="match status" value="1"/>
</dbReference>
<comment type="caution">
    <text evidence="2">The sequence shown here is derived from an EMBL/GenBank/DDBJ whole genome shotgun (WGS) entry which is preliminary data.</text>
</comment>
<dbReference type="EMBL" id="JAAIKT010000016">
    <property type="protein sequence ID" value="NEW71765.1"/>
    <property type="molecule type" value="Genomic_DNA"/>
</dbReference>
<dbReference type="Proteomes" id="UP000476310">
    <property type="component" value="Unassembled WGS sequence"/>
</dbReference>
<dbReference type="RefSeq" id="WP_164427725.1">
    <property type="nucleotide sequence ID" value="NZ_JAAIKT010000016.1"/>
</dbReference>
<evidence type="ECO:0000259" key="1">
    <source>
        <dbReference type="Pfam" id="PF21806"/>
    </source>
</evidence>
<proteinExistence type="predicted"/>
<evidence type="ECO:0000313" key="2">
    <source>
        <dbReference type="EMBL" id="NEW71765.1"/>
    </source>
</evidence>
<accession>A0A6G4AEL1</accession>
<evidence type="ECO:0000313" key="3">
    <source>
        <dbReference type="Proteomes" id="UP000476310"/>
    </source>
</evidence>